<evidence type="ECO:0008006" key="4">
    <source>
        <dbReference type="Google" id="ProtNLM"/>
    </source>
</evidence>
<evidence type="ECO:0000313" key="2">
    <source>
        <dbReference type="EMBL" id="CCM78528.1"/>
    </source>
</evidence>
<dbReference type="Pfam" id="PF08238">
    <property type="entry name" value="Sel1"/>
    <property type="match status" value="11"/>
</dbReference>
<dbReference type="EMBL" id="CANI01000039">
    <property type="protein sequence ID" value="CCM78528.1"/>
    <property type="molecule type" value="Genomic_DNA"/>
</dbReference>
<dbReference type="HOGENOM" id="CLU_303230_0_0_5"/>
<dbReference type="STRING" id="1211777.BN77_p11212"/>
<dbReference type="SMART" id="SM00671">
    <property type="entry name" value="SEL1"/>
    <property type="match status" value="12"/>
</dbReference>
<reference evidence="2 3" key="1">
    <citation type="journal article" date="2013" name="Genome Announc.">
        <title>Draft Genome Sequence of Rhizobium mesoamericanum STM3625, a Nitrogen-Fixing Symbiont of Mimosa pudica Isolated in French Guiana (South America).</title>
        <authorList>
            <person name="Moulin L."/>
            <person name="Mornico D."/>
            <person name="Melkonian R."/>
            <person name="Klonowska A."/>
        </authorList>
    </citation>
    <scope>NUCLEOTIDE SEQUENCE [LARGE SCALE GENOMIC DNA]</scope>
    <source>
        <strain evidence="2 3">STM3625</strain>
    </source>
</reference>
<dbReference type="InterPro" id="IPR006597">
    <property type="entry name" value="Sel1-like"/>
</dbReference>
<dbReference type="PANTHER" id="PTHR11102">
    <property type="entry name" value="SEL-1-LIKE PROTEIN"/>
    <property type="match status" value="1"/>
</dbReference>
<dbReference type="eggNOG" id="COG0790">
    <property type="taxonomic scope" value="Bacteria"/>
</dbReference>
<accession>K0PXE8</accession>
<dbReference type="Gene3D" id="1.25.40.10">
    <property type="entry name" value="Tetratricopeptide repeat domain"/>
    <property type="match status" value="4"/>
</dbReference>
<evidence type="ECO:0000256" key="1">
    <source>
        <dbReference type="SAM" id="SignalP"/>
    </source>
</evidence>
<dbReference type="Proteomes" id="UP000009319">
    <property type="component" value="Unassembled WGS sequence"/>
</dbReference>
<dbReference type="InterPro" id="IPR011990">
    <property type="entry name" value="TPR-like_helical_dom_sf"/>
</dbReference>
<comment type="caution">
    <text evidence="2">The sequence shown here is derived from an EMBL/GenBank/DDBJ whole genome shotgun (WGS) entry which is preliminary data.</text>
</comment>
<dbReference type="InterPro" id="IPR050767">
    <property type="entry name" value="Sel1_AlgK"/>
</dbReference>
<sequence>MTLYQKNLVVLLATTYLALLSTPLVATAQVTATPAEQVDLLIQQNDGEGLLKIAKQLRSGVVVSTDNSLKVPNYPKARQALEAAVTVAGIKQAEAKLVLAKMLLSGEGGLVDVDRALGLLDDVVKTGNAEAAYVRGQKLASLPNRAQEARDNLNLALRLGDGAAAFELAKLAGSTPEQATAMTSFGLNLLRQRVARGDAGAAFDLGGYYRRLSDKPEDQKEALAWYRKSAQLGQATAVVWVARLLGNPDMPFFDPAAAVEQYQAAARDGSIEAAEELVRDFTDAGPLKVPPKVYDLWIAKLIDAKDATAVLYYSQAMQETAEQRRLSSDQLYEATMSGGVANVEDLIRIGESFRDGAGVVIDQTRAANIFRLGARNGSNAALTRLAHLVIDAPSLRSQENVALALEKLNGLAAKGSVSGQLLLGDMYAKGVFGQADETKAIELYSRALATAESVEVLNRLAEVYLSSSDIEKRKKAFPYIARASRAGSESAMLKEAEAYANGEIVEQDFDRAVTLYKQAISLGATDALVSLANLYLSRGGESAFHDAHEAFADAIATGNREAPVEMARFLKANGKLDEAIDRLTAAARKNNSPAAVELYEYLSERAQNPNVGVDWLRVAVKTMSEIPREKVHLASAMLMPTDIRLNLQGASMLRELADAKIPGAAVALSNVYIEGKGKAKDVRAGLELLEQASQKGDVDALLKLGDLYMDGKYVEEDGEKAVGFYRAVIALHPDDPTANMRMARAYREGRGVERNLTVAATYLKTASDAGSRMATRDLGLAYMWGSGVKREEDKAVQLLRSAAQHGFVFAWGDLAETYGAAIGPDVDASQNFRLNMRGAREGHVSAMIGAGIALLSGFGTQRDPEAGILWLERASAGTGWDAPDAMYRLAEVYKYGIGVDKDPKKAREWELRAANAGSTTAMFHLALEFEADNTDASKAQAIKWLQKARALQHVQAAKKLKRMGAGDMSSVSMQGVEDDGVEE</sequence>
<dbReference type="AlphaFoldDB" id="K0PXE8"/>
<gene>
    <name evidence="2" type="ORF">BN77_p11212</name>
</gene>
<keyword evidence="3" id="KW-1185">Reference proteome</keyword>
<protein>
    <recommendedName>
        <fullName evidence="4">Sel1 domain protein repeat-containing protein</fullName>
    </recommendedName>
</protein>
<feature type="chain" id="PRO_5003835743" description="Sel1 domain protein repeat-containing protein" evidence="1">
    <location>
        <begin position="29"/>
        <end position="983"/>
    </location>
</feature>
<dbReference type="SUPFAM" id="SSF81901">
    <property type="entry name" value="HCP-like"/>
    <property type="match status" value="5"/>
</dbReference>
<evidence type="ECO:0000313" key="3">
    <source>
        <dbReference type="Proteomes" id="UP000009319"/>
    </source>
</evidence>
<organism evidence="2 3">
    <name type="scientific">Rhizobium mesoamericanum STM3625</name>
    <dbReference type="NCBI Taxonomy" id="1211777"/>
    <lineage>
        <taxon>Bacteria</taxon>
        <taxon>Pseudomonadati</taxon>
        <taxon>Pseudomonadota</taxon>
        <taxon>Alphaproteobacteria</taxon>
        <taxon>Hyphomicrobiales</taxon>
        <taxon>Rhizobiaceae</taxon>
        <taxon>Rhizobium/Agrobacterium group</taxon>
        <taxon>Rhizobium</taxon>
    </lineage>
</organism>
<name>K0PXE8_9HYPH</name>
<keyword evidence="1" id="KW-0732">Signal</keyword>
<dbReference type="PANTHER" id="PTHR11102:SF160">
    <property type="entry name" value="ERAD-ASSOCIATED E3 UBIQUITIN-PROTEIN LIGASE COMPONENT HRD3"/>
    <property type="match status" value="1"/>
</dbReference>
<dbReference type="RefSeq" id="WP_007537579.1">
    <property type="nucleotide sequence ID" value="NZ_HF536773.1"/>
</dbReference>
<proteinExistence type="predicted"/>
<feature type="signal peptide" evidence="1">
    <location>
        <begin position="1"/>
        <end position="28"/>
    </location>
</feature>